<dbReference type="EMBL" id="CP083241">
    <property type="protein sequence ID" value="UOK73666.1"/>
    <property type="molecule type" value="Genomic_DNA"/>
</dbReference>
<dbReference type="Proteomes" id="UP000831684">
    <property type="component" value="Plasmid pB"/>
</dbReference>
<keyword evidence="2" id="KW-0805">Transcription regulation</keyword>
<evidence type="ECO:0000259" key="6">
    <source>
        <dbReference type="PROSITE" id="PS50931"/>
    </source>
</evidence>
<organism evidence="7 8">
    <name type="scientific">Ancylobacter polymorphus</name>
    <dbReference type="NCBI Taxonomy" id="223390"/>
    <lineage>
        <taxon>Bacteria</taxon>
        <taxon>Pseudomonadati</taxon>
        <taxon>Pseudomonadota</taxon>
        <taxon>Alphaproteobacteria</taxon>
        <taxon>Hyphomicrobiales</taxon>
        <taxon>Xanthobacteraceae</taxon>
        <taxon>Ancylobacter</taxon>
    </lineage>
</organism>
<evidence type="ECO:0000313" key="8">
    <source>
        <dbReference type="Proteomes" id="UP000831684"/>
    </source>
</evidence>
<keyword evidence="4" id="KW-0010">Activator</keyword>
<comment type="similarity">
    <text evidence="1">Belongs to the LysR transcriptional regulatory family.</text>
</comment>
<dbReference type="InterPro" id="IPR036388">
    <property type="entry name" value="WH-like_DNA-bd_sf"/>
</dbReference>
<gene>
    <name evidence="7" type="ORF">K9D25_22715</name>
</gene>
<dbReference type="InterPro" id="IPR000847">
    <property type="entry name" value="LysR_HTH_N"/>
</dbReference>
<evidence type="ECO:0000256" key="3">
    <source>
        <dbReference type="ARBA" id="ARBA00023125"/>
    </source>
</evidence>
<dbReference type="InterPro" id="IPR005119">
    <property type="entry name" value="LysR_subst-bd"/>
</dbReference>
<evidence type="ECO:0000256" key="2">
    <source>
        <dbReference type="ARBA" id="ARBA00023015"/>
    </source>
</evidence>
<dbReference type="PROSITE" id="PS50931">
    <property type="entry name" value="HTH_LYSR"/>
    <property type="match status" value="1"/>
</dbReference>
<dbReference type="KEGG" id="apol:K9D25_22715"/>
<keyword evidence="3" id="KW-0238">DNA-binding</keyword>
<sequence length="325" mass="35351">MDLRDLRVFVTIAETGSLAAAGKVLHMSSPSLSARLKDLEDELATVLFERWARGLTLTEQGREFQTHAYAILKQAEDAKASMLSRDKPPIGTVRFGVPGSLVGLLTVRLIESCLERLPQVRLRVVESMSGYIANWLREGTLDAAIIFGGGAANDRSASLQAIAEEDLYVGTYDLPSIAPYLTDKGEIRMRDVRHLRLVMPGPEHGLRLLVEATARRHSLPLNVVMEVDASPQIFALIRRGHGATICSLAARHPGSMVSSADNGQLHTFRVVEPGFRRTVYLATPLNRPSSRATLAVAQLAVETLLASAASDEWKARRIPNGGSGL</sequence>
<dbReference type="FunFam" id="1.10.10.10:FF:000001">
    <property type="entry name" value="LysR family transcriptional regulator"/>
    <property type="match status" value="1"/>
</dbReference>
<dbReference type="Gene3D" id="3.40.190.290">
    <property type="match status" value="1"/>
</dbReference>
<evidence type="ECO:0000313" key="7">
    <source>
        <dbReference type="EMBL" id="UOK73666.1"/>
    </source>
</evidence>
<dbReference type="Gene3D" id="1.10.10.10">
    <property type="entry name" value="Winged helix-like DNA-binding domain superfamily/Winged helix DNA-binding domain"/>
    <property type="match status" value="1"/>
</dbReference>
<dbReference type="SUPFAM" id="SSF53850">
    <property type="entry name" value="Periplasmic binding protein-like II"/>
    <property type="match status" value="1"/>
</dbReference>
<reference evidence="7" key="1">
    <citation type="submission" date="2021-09" db="EMBL/GenBank/DDBJ databases">
        <title>Network and meta-omics reveal the key degrader and cooperation patterns in an efficient 1,4-dioxane-degrading microbial community.</title>
        <authorList>
            <person name="Dai C."/>
        </authorList>
    </citation>
    <scope>NUCLEOTIDE SEQUENCE</scope>
    <source>
        <strain evidence="7">ZM13</strain>
        <plasmid evidence="7">pB</plasmid>
    </source>
</reference>
<protein>
    <submittedName>
        <fullName evidence="7">LysR family transcriptional regulator</fullName>
    </submittedName>
</protein>
<dbReference type="SUPFAM" id="SSF46785">
    <property type="entry name" value="Winged helix' DNA-binding domain"/>
    <property type="match status" value="1"/>
</dbReference>
<geneLocation type="plasmid" evidence="7 8">
    <name>pB</name>
</geneLocation>
<evidence type="ECO:0000256" key="1">
    <source>
        <dbReference type="ARBA" id="ARBA00009437"/>
    </source>
</evidence>
<evidence type="ECO:0000256" key="4">
    <source>
        <dbReference type="ARBA" id="ARBA00023159"/>
    </source>
</evidence>
<dbReference type="GO" id="GO:2000142">
    <property type="term" value="P:regulation of DNA-templated transcription initiation"/>
    <property type="evidence" value="ECO:0007669"/>
    <property type="project" value="TreeGrafter"/>
</dbReference>
<name>A0A9E7A0D2_9HYPH</name>
<dbReference type="GO" id="GO:0003677">
    <property type="term" value="F:DNA binding"/>
    <property type="evidence" value="ECO:0007669"/>
    <property type="project" value="UniProtKB-KW"/>
</dbReference>
<dbReference type="RefSeq" id="WP_244451281.1">
    <property type="nucleotide sequence ID" value="NZ_CP083241.1"/>
</dbReference>
<dbReference type="GO" id="GO:0003700">
    <property type="term" value="F:DNA-binding transcription factor activity"/>
    <property type="evidence" value="ECO:0007669"/>
    <property type="project" value="InterPro"/>
</dbReference>
<dbReference type="PANTHER" id="PTHR30293">
    <property type="entry name" value="TRANSCRIPTIONAL REGULATORY PROTEIN NAC-RELATED"/>
    <property type="match status" value="1"/>
</dbReference>
<dbReference type="Pfam" id="PF03466">
    <property type="entry name" value="LysR_substrate"/>
    <property type="match status" value="1"/>
</dbReference>
<proteinExistence type="inferred from homology"/>
<dbReference type="InterPro" id="IPR036390">
    <property type="entry name" value="WH_DNA-bd_sf"/>
</dbReference>
<dbReference type="Pfam" id="PF00126">
    <property type="entry name" value="HTH_1"/>
    <property type="match status" value="1"/>
</dbReference>
<dbReference type="PANTHER" id="PTHR30293:SF0">
    <property type="entry name" value="NITROGEN ASSIMILATION REGULATORY PROTEIN NAC"/>
    <property type="match status" value="1"/>
</dbReference>
<feature type="domain" description="HTH lysR-type" evidence="6">
    <location>
        <begin position="1"/>
        <end position="58"/>
    </location>
</feature>
<keyword evidence="5" id="KW-0804">Transcription</keyword>
<accession>A0A9E7A0D2</accession>
<evidence type="ECO:0000256" key="5">
    <source>
        <dbReference type="ARBA" id="ARBA00023163"/>
    </source>
</evidence>
<dbReference type="AlphaFoldDB" id="A0A9E7A0D2"/>
<keyword evidence="7" id="KW-0614">Plasmid</keyword>